<protein>
    <submittedName>
        <fullName evidence="1">Uncharacterized protein</fullName>
    </submittedName>
</protein>
<dbReference type="EMBL" id="ML208378">
    <property type="protein sequence ID" value="TFK67360.1"/>
    <property type="molecule type" value="Genomic_DNA"/>
</dbReference>
<accession>A0ACD3ANK2</accession>
<evidence type="ECO:0000313" key="1">
    <source>
        <dbReference type="EMBL" id="TFK67360.1"/>
    </source>
</evidence>
<organism evidence="1 2">
    <name type="scientific">Pluteus cervinus</name>
    <dbReference type="NCBI Taxonomy" id="181527"/>
    <lineage>
        <taxon>Eukaryota</taxon>
        <taxon>Fungi</taxon>
        <taxon>Dikarya</taxon>
        <taxon>Basidiomycota</taxon>
        <taxon>Agaricomycotina</taxon>
        <taxon>Agaricomycetes</taxon>
        <taxon>Agaricomycetidae</taxon>
        <taxon>Agaricales</taxon>
        <taxon>Pluteineae</taxon>
        <taxon>Pluteaceae</taxon>
        <taxon>Pluteus</taxon>
    </lineage>
</organism>
<dbReference type="Proteomes" id="UP000308600">
    <property type="component" value="Unassembled WGS sequence"/>
</dbReference>
<sequence length="339" mass="37152">MAVLYPTIEAVSHAISGLGTRGSQLEELVIYGVHWDRTHPAPTELLHFPSLRSLTIHWEWPPGLGCAPFVQFFSTLVLGEDGDSPSPLRDLTISGILDLDAPHMTTLLSFHKIGMSLTSLQVNLPPSLATSSTFEALPNTILSLCPALTRFLYFAWCPTSLLYVLPPRLQEFGVTIVHIAGLGAASLLTTIVPLIELVREARYRKGIQKLYIQWAMFQPPGAEKKLEDACMEVGVELSSVETSVVAGARPKVFRPISGVGMDHKTRGLSDVALTSSSGTPDVYPTFNHRATTDSYNFKSDNSAIADEESLSMEVCEWDSGSTHFRNVGRSIVWARWGRA</sequence>
<evidence type="ECO:0000313" key="2">
    <source>
        <dbReference type="Proteomes" id="UP000308600"/>
    </source>
</evidence>
<reference evidence="1 2" key="1">
    <citation type="journal article" date="2019" name="Nat. Ecol. Evol.">
        <title>Megaphylogeny resolves global patterns of mushroom evolution.</title>
        <authorList>
            <person name="Varga T."/>
            <person name="Krizsan K."/>
            <person name="Foldi C."/>
            <person name="Dima B."/>
            <person name="Sanchez-Garcia M."/>
            <person name="Sanchez-Ramirez S."/>
            <person name="Szollosi G.J."/>
            <person name="Szarkandi J.G."/>
            <person name="Papp V."/>
            <person name="Albert L."/>
            <person name="Andreopoulos W."/>
            <person name="Angelini C."/>
            <person name="Antonin V."/>
            <person name="Barry K.W."/>
            <person name="Bougher N.L."/>
            <person name="Buchanan P."/>
            <person name="Buyck B."/>
            <person name="Bense V."/>
            <person name="Catcheside P."/>
            <person name="Chovatia M."/>
            <person name="Cooper J."/>
            <person name="Damon W."/>
            <person name="Desjardin D."/>
            <person name="Finy P."/>
            <person name="Geml J."/>
            <person name="Haridas S."/>
            <person name="Hughes K."/>
            <person name="Justo A."/>
            <person name="Karasinski D."/>
            <person name="Kautmanova I."/>
            <person name="Kiss B."/>
            <person name="Kocsube S."/>
            <person name="Kotiranta H."/>
            <person name="LaButti K.M."/>
            <person name="Lechner B.E."/>
            <person name="Liimatainen K."/>
            <person name="Lipzen A."/>
            <person name="Lukacs Z."/>
            <person name="Mihaltcheva S."/>
            <person name="Morgado L.N."/>
            <person name="Niskanen T."/>
            <person name="Noordeloos M.E."/>
            <person name="Ohm R.A."/>
            <person name="Ortiz-Santana B."/>
            <person name="Ovrebo C."/>
            <person name="Racz N."/>
            <person name="Riley R."/>
            <person name="Savchenko A."/>
            <person name="Shiryaev A."/>
            <person name="Soop K."/>
            <person name="Spirin V."/>
            <person name="Szebenyi C."/>
            <person name="Tomsovsky M."/>
            <person name="Tulloss R.E."/>
            <person name="Uehling J."/>
            <person name="Grigoriev I.V."/>
            <person name="Vagvolgyi C."/>
            <person name="Papp T."/>
            <person name="Martin F.M."/>
            <person name="Miettinen O."/>
            <person name="Hibbett D.S."/>
            <person name="Nagy L.G."/>
        </authorList>
    </citation>
    <scope>NUCLEOTIDE SEQUENCE [LARGE SCALE GENOMIC DNA]</scope>
    <source>
        <strain evidence="1 2">NL-1719</strain>
    </source>
</reference>
<keyword evidence="2" id="KW-1185">Reference proteome</keyword>
<proteinExistence type="predicted"/>
<gene>
    <name evidence="1" type="ORF">BDN72DRAFT_859223</name>
</gene>
<name>A0ACD3ANK2_9AGAR</name>